<feature type="region of interest" description="Disordered" evidence="1">
    <location>
        <begin position="1"/>
        <end position="70"/>
    </location>
</feature>
<evidence type="ECO:0000313" key="3">
    <source>
        <dbReference type="Proteomes" id="UP000606274"/>
    </source>
</evidence>
<name>A0A8T0BSZ0_SILME</name>
<accession>A0A8T0BSZ0</accession>
<feature type="compositionally biased region" description="Low complexity" evidence="1">
    <location>
        <begin position="45"/>
        <end position="57"/>
    </location>
</feature>
<evidence type="ECO:0000313" key="2">
    <source>
        <dbReference type="EMBL" id="KAF7709985.1"/>
    </source>
</evidence>
<protein>
    <submittedName>
        <fullName evidence="2">Uncharacterized protein</fullName>
    </submittedName>
</protein>
<comment type="caution">
    <text evidence="2">The sequence shown here is derived from an EMBL/GenBank/DDBJ whole genome shotgun (WGS) entry which is preliminary data.</text>
</comment>
<feature type="compositionally biased region" description="Basic and acidic residues" evidence="1">
    <location>
        <begin position="60"/>
        <end position="70"/>
    </location>
</feature>
<evidence type="ECO:0000256" key="1">
    <source>
        <dbReference type="SAM" id="MobiDB-lite"/>
    </source>
</evidence>
<dbReference type="EMBL" id="JABFDY010000003">
    <property type="protein sequence ID" value="KAF7709985.1"/>
    <property type="molecule type" value="Genomic_DNA"/>
</dbReference>
<reference evidence="2" key="1">
    <citation type="submission" date="2020-08" db="EMBL/GenBank/DDBJ databases">
        <title>Chromosome-level assembly of Southern catfish (Silurus meridionalis) provides insights into visual adaptation to the nocturnal and benthic lifestyles.</title>
        <authorList>
            <person name="Zhang Y."/>
            <person name="Wang D."/>
            <person name="Peng Z."/>
        </authorList>
    </citation>
    <scope>NUCLEOTIDE SEQUENCE</scope>
    <source>
        <strain evidence="2">SWU-2019-XX</strain>
        <tissue evidence="2">Muscle</tissue>
    </source>
</reference>
<proteinExistence type="predicted"/>
<keyword evidence="3" id="KW-1185">Reference proteome</keyword>
<dbReference type="AlphaFoldDB" id="A0A8T0BSZ0"/>
<gene>
    <name evidence="2" type="ORF">HF521_016835</name>
</gene>
<dbReference type="Proteomes" id="UP000606274">
    <property type="component" value="Unassembled WGS sequence"/>
</dbReference>
<feature type="compositionally biased region" description="Acidic residues" evidence="1">
    <location>
        <begin position="1"/>
        <end position="10"/>
    </location>
</feature>
<organism evidence="2 3">
    <name type="scientific">Silurus meridionalis</name>
    <name type="common">Southern catfish</name>
    <name type="synonym">Silurus soldatovi meridionalis</name>
    <dbReference type="NCBI Taxonomy" id="175797"/>
    <lineage>
        <taxon>Eukaryota</taxon>
        <taxon>Metazoa</taxon>
        <taxon>Chordata</taxon>
        <taxon>Craniata</taxon>
        <taxon>Vertebrata</taxon>
        <taxon>Euteleostomi</taxon>
        <taxon>Actinopterygii</taxon>
        <taxon>Neopterygii</taxon>
        <taxon>Teleostei</taxon>
        <taxon>Ostariophysi</taxon>
        <taxon>Siluriformes</taxon>
        <taxon>Siluridae</taxon>
        <taxon>Silurus</taxon>
    </lineage>
</organism>
<sequence length="70" mass="7288">MDASSSEEGDITGTSSHSSGIAEPSGDKAATFTATEDDSGQRSEQTTNTGQTSIITTAELEQHLDKEHMA</sequence>